<gene>
    <name evidence="1" type="ORF">HF292_011520</name>
</gene>
<organism evidence="1 2">
    <name type="scientific">Acidithiobacillus ferruginosus</name>
    <dbReference type="NCBI Taxonomy" id="3063951"/>
    <lineage>
        <taxon>Bacteria</taxon>
        <taxon>Pseudomonadati</taxon>
        <taxon>Pseudomonadota</taxon>
        <taxon>Acidithiobacillia</taxon>
        <taxon>Acidithiobacillales</taxon>
        <taxon>Acidithiobacillaceae</taxon>
        <taxon>Acidithiobacillus</taxon>
    </lineage>
</organism>
<name>A0ACD5IFR5_9PROT</name>
<sequence length="149" mass="16625">MKQTDYSKWLSQLMAETDNTQYSLAVKSGVPQPTIQRILSGETKNPKADTVRKLLRALGRDPDALLAGGSLMPTSDKTAWMATLERGSDGLPFEGAGLTPQQRAMLGIFERLTSSQKEELMRELETVKRKNEEIIEELTQRDADKGKRS</sequence>
<proteinExistence type="predicted"/>
<evidence type="ECO:0000313" key="2">
    <source>
        <dbReference type="Proteomes" id="UP001196097"/>
    </source>
</evidence>
<protein>
    <submittedName>
        <fullName evidence="1">Helix-turn-helix domain-containing protein</fullName>
    </submittedName>
</protein>
<accession>A0ACD5IFR5</accession>
<dbReference type="Proteomes" id="UP001196097">
    <property type="component" value="Chromosome"/>
</dbReference>
<reference evidence="1 2" key="1">
    <citation type="journal article" date="2021" name="ISME J.">
        <title>Genomic evolution of the class Acidithiobacillia: deep-branching Proteobacteria living in extreme acidic conditions.</title>
        <authorList>
            <person name="Moya-Beltran A."/>
            <person name="Beard S."/>
            <person name="Rojas-Villalobos C."/>
            <person name="Issotta F."/>
            <person name="Gallardo Y."/>
            <person name="Ulloa R."/>
            <person name="Giaveno A."/>
            <person name="Degli Esposti M."/>
            <person name="Johnson D.B."/>
            <person name="Quatrini R."/>
        </authorList>
    </citation>
    <scope>NUCLEOTIDE SEQUENCE [LARGE SCALE GENOMIC DNA]</scope>
    <source>
        <strain evidence="1 2">CF3</strain>
    </source>
</reference>
<keyword evidence="2" id="KW-1185">Reference proteome</keyword>
<evidence type="ECO:0000313" key="1">
    <source>
        <dbReference type="EMBL" id="XRP72421.1"/>
    </source>
</evidence>
<dbReference type="EMBL" id="CP130946">
    <property type="protein sequence ID" value="XRP72421.1"/>
    <property type="molecule type" value="Genomic_DNA"/>
</dbReference>